<sequence length="1164" mass="130175">MEFYQSLGMTVDYLFERDGRTHLALEFRSASTVLNEYSAKLVFEYRPDDRPVPKPPIVEKDAMGRIRPVAEPLPDHNHEYLVVYVKMLDRLVKRVEGRGFKLRCPVVEYSGVRFGVATDPNGIDVRLIQLTDVQMNEPSNVRNQWFGRIAYYTLPTAKGEATIRYYEKLFSSTVDASILATNPKQKPNAKNNGNGNDPKTDTKPSSAGNWDVDMDVMRPGMWNKGRGGQKKRTGFRLVDTEDFFVGLTHTVFWWMANGPRELSCGVCFSQKTELEAACATPMGCRVRSNFMGLGFEVPDLEVAMKRLEDEYPDPIDFIEQNVVVPNLGTTTIMKDPYNNFSISIVQLTPLRTAKSLDVALSTLASTTTKSTTASTQSLSSDTKPKKRHSTKTPATTLTSTQDLATSQTTLTTPSGHQYPLSTPAPRQMRLMRLKTPGGVQMSQTPPTAPPKRNNKGGRKGRVVRPRTRAATREVVSRAAEPGVGLEELRQPGIITSLVLFFLPILLLITGAATVCDWSDGNENGRELVRVRDGRKRDVVGHVHGMPFESAYAARLHAEAHQLSSHVYASQFNGQIITQEILPNPPPTQRELEELGSGKSGADLLRVGVPSVFGGMDGHEAVERRIGEILEVVWEQGMAEQVSLFGVTEDFDASHFTARGHYTKSELLTQYFKSMMWLGRWKLQVAGKKGAGIEGLAGTVVLEHLLSQVDGGWELWTELNKFTTAFTGQPTTMTVAEVRQLLNNPEPTTTSLLQYFTDAASLLKELQLTIKSAPNLGISGMNNPFYVSTNTTAQPRKFAFMPQRFALDAFSLSHAVNSSMPSALDVAFTIFNNDASSSFLESRIEAKEDELVMESHRERLLALRHTMETLPKAAWKDSLYSHWLRTLRKLTAHRDGKNHTVPQVMRTMKWGIRNMDAQIASWTQLRHDTVLYVEQSEDIMTCEHPAVYVEPIPEFWEALMEMSQKASALFTNTTSCGLLESLERVQKSLGNTNTKGLASIRQHSSDHFESFSNLVSRLLSASQTLSTNQPLSNSQYLHLRNLVHITYGPGNYLRTPNYEGWYPSLFYRSRDQAMEGEYIVADVHTFHTDLGSKILHEGIGQVQPMVVVVDGESVGGGEVAFVAPVWSHFEFVEVGRRLNDEIWEGWVAKGEVPERSEWSKVYLRD</sequence>
<evidence type="ECO:0000256" key="1">
    <source>
        <dbReference type="SAM" id="MobiDB-lite"/>
    </source>
</evidence>
<dbReference type="Pfam" id="PF11369">
    <property type="entry name" value="DUF3160"/>
    <property type="match status" value="1"/>
</dbReference>
<dbReference type="SMART" id="SM01325">
    <property type="entry name" value="DUF3160"/>
    <property type="match status" value="1"/>
</dbReference>
<feature type="compositionally biased region" description="Low complexity" evidence="1">
    <location>
        <begin position="391"/>
        <end position="400"/>
    </location>
</feature>
<evidence type="ECO:0000313" key="3">
    <source>
        <dbReference type="Proteomes" id="UP001212841"/>
    </source>
</evidence>
<dbReference type="AlphaFoldDB" id="A0AAD5X236"/>
<dbReference type="InterPro" id="IPR022601">
    <property type="entry name" value="DUF3160"/>
</dbReference>
<organism evidence="2 3">
    <name type="scientific">Rhizophlyctis rosea</name>
    <dbReference type="NCBI Taxonomy" id="64517"/>
    <lineage>
        <taxon>Eukaryota</taxon>
        <taxon>Fungi</taxon>
        <taxon>Fungi incertae sedis</taxon>
        <taxon>Chytridiomycota</taxon>
        <taxon>Chytridiomycota incertae sedis</taxon>
        <taxon>Chytridiomycetes</taxon>
        <taxon>Rhizophlyctidales</taxon>
        <taxon>Rhizophlyctidaceae</taxon>
        <taxon>Rhizophlyctis</taxon>
    </lineage>
</organism>
<dbReference type="Gene3D" id="3.10.180.10">
    <property type="entry name" value="2,3-Dihydroxybiphenyl 1,2-Dioxygenase, domain 1"/>
    <property type="match status" value="1"/>
</dbReference>
<reference evidence="2" key="1">
    <citation type="submission" date="2020-05" db="EMBL/GenBank/DDBJ databases">
        <title>Phylogenomic resolution of chytrid fungi.</title>
        <authorList>
            <person name="Stajich J.E."/>
            <person name="Amses K."/>
            <person name="Simmons R."/>
            <person name="Seto K."/>
            <person name="Myers J."/>
            <person name="Bonds A."/>
            <person name="Quandt C.A."/>
            <person name="Barry K."/>
            <person name="Liu P."/>
            <person name="Grigoriev I."/>
            <person name="Longcore J.E."/>
            <person name="James T.Y."/>
        </authorList>
    </citation>
    <scope>NUCLEOTIDE SEQUENCE</scope>
    <source>
        <strain evidence="2">JEL0318</strain>
    </source>
</reference>
<feature type="compositionally biased region" description="Basic residues" evidence="1">
    <location>
        <begin position="452"/>
        <end position="468"/>
    </location>
</feature>
<gene>
    <name evidence="2" type="ORF">HK097_011129</name>
</gene>
<keyword evidence="3" id="KW-1185">Reference proteome</keyword>
<evidence type="ECO:0000313" key="2">
    <source>
        <dbReference type="EMBL" id="KAJ3047848.1"/>
    </source>
</evidence>
<proteinExistence type="predicted"/>
<dbReference type="Proteomes" id="UP001212841">
    <property type="component" value="Unassembled WGS sequence"/>
</dbReference>
<feature type="region of interest" description="Disordered" evidence="1">
    <location>
        <begin position="365"/>
        <end position="468"/>
    </location>
</feature>
<accession>A0AAD5X236</accession>
<dbReference type="InterPro" id="IPR029068">
    <property type="entry name" value="Glyas_Bleomycin-R_OHBP_Dase"/>
</dbReference>
<feature type="compositionally biased region" description="Low complexity" evidence="1">
    <location>
        <begin position="365"/>
        <end position="380"/>
    </location>
</feature>
<dbReference type="SUPFAM" id="SSF54593">
    <property type="entry name" value="Glyoxalase/Bleomycin resistance protein/Dihydroxybiphenyl dioxygenase"/>
    <property type="match status" value="1"/>
</dbReference>
<protein>
    <submittedName>
        <fullName evidence="2">Uncharacterized protein</fullName>
    </submittedName>
</protein>
<dbReference type="EMBL" id="JADGJD010000890">
    <property type="protein sequence ID" value="KAJ3047848.1"/>
    <property type="molecule type" value="Genomic_DNA"/>
</dbReference>
<feature type="compositionally biased region" description="Polar residues" evidence="1">
    <location>
        <begin position="401"/>
        <end position="415"/>
    </location>
</feature>
<feature type="region of interest" description="Disordered" evidence="1">
    <location>
        <begin position="181"/>
        <end position="210"/>
    </location>
</feature>
<comment type="caution">
    <text evidence="2">The sequence shown here is derived from an EMBL/GenBank/DDBJ whole genome shotgun (WGS) entry which is preliminary data.</text>
</comment>
<feature type="compositionally biased region" description="Polar residues" evidence="1">
    <location>
        <begin position="181"/>
        <end position="208"/>
    </location>
</feature>
<name>A0AAD5X236_9FUNG</name>